<evidence type="ECO:0000256" key="2">
    <source>
        <dbReference type="ARBA" id="ARBA00022898"/>
    </source>
</evidence>
<dbReference type="CDD" id="cd00610">
    <property type="entry name" value="OAT_like"/>
    <property type="match status" value="1"/>
</dbReference>
<dbReference type="Gene3D" id="3.90.1150.10">
    <property type="entry name" value="Aspartate Aminotransferase, domain 1"/>
    <property type="match status" value="2"/>
</dbReference>
<evidence type="ECO:0000313" key="4">
    <source>
        <dbReference type="EMBL" id="KPM06880.1"/>
    </source>
</evidence>
<dbReference type="EMBL" id="JXLN01011123">
    <property type="protein sequence ID" value="KPM06880.1"/>
    <property type="molecule type" value="Genomic_DNA"/>
</dbReference>
<dbReference type="InterPro" id="IPR015421">
    <property type="entry name" value="PyrdxlP-dep_Trfase_major"/>
</dbReference>
<comment type="similarity">
    <text evidence="1 3">Belongs to the class-III pyridoxal-phosphate-dependent aminotransferase family.</text>
</comment>
<dbReference type="InterPro" id="IPR049704">
    <property type="entry name" value="Aminotrans_3_PPA_site"/>
</dbReference>
<dbReference type="InterPro" id="IPR015424">
    <property type="entry name" value="PyrdxlP-dep_Trfase"/>
</dbReference>
<dbReference type="SUPFAM" id="SSF53383">
    <property type="entry name" value="PLP-dependent transferases"/>
    <property type="match status" value="2"/>
</dbReference>
<dbReference type="PANTHER" id="PTHR45688:SF13">
    <property type="entry name" value="ALANINE--GLYOXYLATE AMINOTRANSFERASE 2-LIKE"/>
    <property type="match status" value="1"/>
</dbReference>
<dbReference type="Proteomes" id="UP000616769">
    <property type="component" value="Unassembled WGS sequence"/>
</dbReference>
<dbReference type="GO" id="GO:0005739">
    <property type="term" value="C:mitochondrion"/>
    <property type="evidence" value="ECO:0007669"/>
    <property type="project" value="TreeGrafter"/>
</dbReference>
<keyword evidence="4" id="KW-0032">Aminotransferase</keyword>
<proteinExistence type="inferred from homology"/>
<dbReference type="PROSITE" id="PS00600">
    <property type="entry name" value="AA_TRANSFER_CLASS_3"/>
    <property type="match status" value="1"/>
</dbReference>
<dbReference type="GO" id="GO:0030170">
    <property type="term" value="F:pyridoxal phosphate binding"/>
    <property type="evidence" value="ECO:0007669"/>
    <property type="project" value="InterPro"/>
</dbReference>
<comment type="caution">
    <text evidence="4">The sequence shown here is derived from an EMBL/GenBank/DDBJ whole genome shotgun (WGS) entry which is preliminary data.</text>
</comment>
<evidence type="ECO:0000313" key="5">
    <source>
        <dbReference type="Proteomes" id="UP000616769"/>
    </source>
</evidence>
<dbReference type="InterPro" id="IPR005814">
    <property type="entry name" value="Aminotrans_3"/>
</dbReference>
<reference evidence="4 5" key="1">
    <citation type="journal article" date="2015" name="Parasit. Vectors">
        <title>Draft genome of the scabies mite.</title>
        <authorList>
            <person name="Rider S.D.Jr."/>
            <person name="Morgan M.S."/>
            <person name="Arlian L.G."/>
        </authorList>
    </citation>
    <scope>NUCLEOTIDE SEQUENCE [LARGE SCALE GENOMIC DNA]</scope>
    <source>
        <strain evidence="4">Arlian Lab</strain>
    </source>
</reference>
<dbReference type="PANTHER" id="PTHR45688">
    <property type="match status" value="1"/>
</dbReference>
<keyword evidence="2 3" id="KW-0663">Pyridoxal phosphate</keyword>
<dbReference type="Pfam" id="PF00202">
    <property type="entry name" value="Aminotran_3"/>
    <property type="match status" value="2"/>
</dbReference>
<keyword evidence="4" id="KW-0808">Transferase</keyword>
<dbReference type="OrthoDB" id="10261433at2759"/>
<dbReference type="InterPro" id="IPR015422">
    <property type="entry name" value="PyrdxlP-dep_Trfase_small"/>
</dbReference>
<dbReference type="Gene3D" id="3.40.640.10">
    <property type="entry name" value="Type I PLP-dependent aspartate aminotransferase-like (Major domain)"/>
    <property type="match status" value="2"/>
</dbReference>
<sequence>MESLKDQSQRGPKSSLEKLTKSETIELRNRHIGQSVTLFFKKNPLKIVRGQRQYMYDENDNEYLDCINNVAHVGHCHPLVVDAAHQQMKLIATNSRFLHDNIVLYAKRLSDYLPERLSVCFFVNSGSEANDLAIRLARCYTKNKDIISIDGAYHGHLTTLTDISSMKFLKINGTKKKKWVHLISLPCQYRGRYNLDQFKENEIGSLYAEEVDELIKNVKQSGRQIAAFIHESMISCGGQIVLPQNYLQKVYRQVRSKYRVRRLNGLRDRSGLKMKFANRKWIAFNFFDCLIYNRIVRDAGGVCIADEVQVGFGRTGKMWAFEHQNVVPDIVTMGKPMGNGHPLACVVTTPEIAECFAKIGTEYFNTYGGNPVSLAVGNAVLDVIESENLIQNATEIGQILLNELNRLKEKYQIIGDVRGLGYFIGVDLVLNRRSKKPATTIAEYVVARFKENRILMSTEGKFGNVLKFKPPMLFDRQNVQQFIKVFDEILQEIHCCTQLSRSSSVSSAYSSDSCGPDLISSDSLSDEETVFYDCGGRSFQQQL</sequence>
<organism evidence="4 5">
    <name type="scientific">Sarcoptes scabiei</name>
    <name type="common">Itch mite</name>
    <name type="synonym">Acarus scabiei</name>
    <dbReference type="NCBI Taxonomy" id="52283"/>
    <lineage>
        <taxon>Eukaryota</taxon>
        <taxon>Metazoa</taxon>
        <taxon>Ecdysozoa</taxon>
        <taxon>Arthropoda</taxon>
        <taxon>Chelicerata</taxon>
        <taxon>Arachnida</taxon>
        <taxon>Acari</taxon>
        <taxon>Acariformes</taxon>
        <taxon>Sarcoptiformes</taxon>
        <taxon>Astigmata</taxon>
        <taxon>Psoroptidia</taxon>
        <taxon>Sarcoptoidea</taxon>
        <taxon>Sarcoptidae</taxon>
        <taxon>Sarcoptinae</taxon>
        <taxon>Sarcoptes</taxon>
    </lineage>
</organism>
<accession>A0A132A8X9</accession>
<name>A0A132A8X9_SARSC</name>
<dbReference type="GO" id="GO:0008483">
    <property type="term" value="F:transaminase activity"/>
    <property type="evidence" value="ECO:0007669"/>
    <property type="project" value="UniProtKB-KW"/>
</dbReference>
<dbReference type="AlphaFoldDB" id="A0A132A8X9"/>
<dbReference type="VEuPathDB" id="VectorBase:SSCA010271"/>
<evidence type="ECO:0000256" key="3">
    <source>
        <dbReference type="RuleBase" id="RU003560"/>
    </source>
</evidence>
<evidence type="ECO:0000256" key="1">
    <source>
        <dbReference type="ARBA" id="ARBA00008954"/>
    </source>
</evidence>
<protein>
    <submittedName>
        <fullName evidence="4">Alanine-glyoxylate aminotransferase 2-like protein</fullName>
    </submittedName>
</protein>
<gene>
    <name evidence="4" type="ORF">QR98_0053600</name>
</gene>